<dbReference type="InterPro" id="IPR004827">
    <property type="entry name" value="bZIP"/>
</dbReference>
<dbReference type="STRING" id="400727.A0A2T7NZ67"/>
<comment type="caution">
    <text evidence="6">The sequence shown here is derived from an EMBL/GenBank/DDBJ whole genome shotgun (WGS) entry which is preliminary data.</text>
</comment>
<feature type="region of interest" description="Disordered" evidence="4">
    <location>
        <begin position="25"/>
        <end position="54"/>
    </location>
</feature>
<gene>
    <name evidence="6" type="ORF">C0Q70_14144</name>
</gene>
<dbReference type="InterPro" id="IPR046347">
    <property type="entry name" value="bZIP_sf"/>
</dbReference>
<dbReference type="PANTHER" id="PTHR23351:SF24">
    <property type="entry name" value="ACTIVATING TRANSCRIPTION FACTOR 3-RELATED"/>
    <property type="match status" value="1"/>
</dbReference>
<keyword evidence="1" id="KW-0805">Transcription regulation</keyword>
<accession>A0A2T7NZ67</accession>
<keyword evidence="7" id="KW-1185">Reference proteome</keyword>
<evidence type="ECO:0000256" key="4">
    <source>
        <dbReference type="SAM" id="MobiDB-lite"/>
    </source>
</evidence>
<evidence type="ECO:0000256" key="2">
    <source>
        <dbReference type="ARBA" id="ARBA00023125"/>
    </source>
</evidence>
<keyword evidence="2" id="KW-0238">DNA-binding</keyword>
<reference evidence="6 7" key="1">
    <citation type="submission" date="2018-04" db="EMBL/GenBank/DDBJ databases">
        <title>The genome of golden apple snail Pomacea canaliculata provides insight into stress tolerance and invasive adaptation.</title>
        <authorList>
            <person name="Liu C."/>
            <person name="Liu B."/>
            <person name="Ren Y."/>
            <person name="Zhang Y."/>
            <person name="Wang H."/>
            <person name="Li S."/>
            <person name="Jiang F."/>
            <person name="Yin L."/>
            <person name="Zhang G."/>
            <person name="Qian W."/>
            <person name="Fan W."/>
        </authorList>
    </citation>
    <scope>NUCLEOTIDE SEQUENCE [LARGE SCALE GENOMIC DNA]</scope>
    <source>
        <strain evidence="6">SZHN2017</strain>
        <tissue evidence="6">Muscle</tissue>
    </source>
</reference>
<organism evidence="6 7">
    <name type="scientific">Pomacea canaliculata</name>
    <name type="common">Golden apple snail</name>
    <dbReference type="NCBI Taxonomy" id="400727"/>
    <lineage>
        <taxon>Eukaryota</taxon>
        <taxon>Metazoa</taxon>
        <taxon>Spiralia</taxon>
        <taxon>Lophotrochozoa</taxon>
        <taxon>Mollusca</taxon>
        <taxon>Gastropoda</taxon>
        <taxon>Caenogastropoda</taxon>
        <taxon>Architaenioglossa</taxon>
        <taxon>Ampullarioidea</taxon>
        <taxon>Ampullariidae</taxon>
        <taxon>Pomacea</taxon>
    </lineage>
</organism>
<dbReference type="Gene3D" id="1.20.5.170">
    <property type="match status" value="1"/>
</dbReference>
<evidence type="ECO:0000313" key="6">
    <source>
        <dbReference type="EMBL" id="PVD26467.1"/>
    </source>
</evidence>
<evidence type="ECO:0000313" key="7">
    <source>
        <dbReference type="Proteomes" id="UP000245119"/>
    </source>
</evidence>
<dbReference type="GO" id="GO:0000978">
    <property type="term" value="F:RNA polymerase II cis-regulatory region sequence-specific DNA binding"/>
    <property type="evidence" value="ECO:0007669"/>
    <property type="project" value="TreeGrafter"/>
</dbReference>
<dbReference type="SMART" id="SM00338">
    <property type="entry name" value="BRLZ"/>
    <property type="match status" value="1"/>
</dbReference>
<dbReference type="PANTHER" id="PTHR23351">
    <property type="entry name" value="FOS TRANSCRIPTION FACTOR-RELATED"/>
    <property type="match status" value="1"/>
</dbReference>
<name>A0A2T7NZ67_POMCA</name>
<dbReference type="OrthoDB" id="2596881at2759"/>
<dbReference type="Proteomes" id="UP000245119">
    <property type="component" value="Linkage Group LG8"/>
</dbReference>
<dbReference type="GO" id="GO:0000981">
    <property type="term" value="F:DNA-binding transcription factor activity, RNA polymerase II-specific"/>
    <property type="evidence" value="ECO:0007669"/>
    <property type="project" value="TreeGrafter"/>
</dbReference>
<dbReference type="PROSITE" id="PS50217">
    <property type="entry name" value="BZIP"/>
    <property type="match status" value="1"/>
</dbReference>
<dbReference type="SUPFAM" id="SSF57959">
    <property type="entry name" value="Leucine zipper domain"/>
    <property type="match status" value="1"/>
</dbReference>
<proteinExistence type="predicted"/>
<protein>
    <recommendedName>
        <fullName evidence="5">BZIP domain-containing protein</fullName>
    </recommendedName>
</protein>
<dbReference type="InterPro" id="IPR000837">
    <property type="entry name" value="AP-1"/>
</dbReference>
<evidence type="ECO:0000256" key="3">
    <source>
        <dbReference type="ARBA" id="ARBA00023163"/>
    </source>
</evidence>
<keyword evidence="3" id="KW-0804">Transcription</keyword>
<evidence type="ECO:0000259" key="5">
    <source>
        <dbReference type="PROSITE" id="PS50217"/>
    </source>
</evidence>
<dbReference type="GO" id="GO:0005634">
    <property type="term" value="C:nucleus"/>
    <property type="evidence" value="ECO:0007669"/>
    <property type="project" value="TreeGrafter"/>
</dbReference>
<dbReference type="PRINTS" id="PR00042">
    <property type="entry name" value="LEUZIPPRFOS"/>
</dbReference>
<feature type="domain" description="BZIP" evidence="5">
    <location>
        <begin position="29"/>
        <end position="92"/>
    </location>
</feature>
<dbReference type="PROSITE" id="PS00036">
    <property type="entry name" value="BZIP_BASIC"/>
    <property type="match status" value="1"/>
</dbReference>
<sequence>MCQVRCNSFDVSLKRNNAEEIKQMTKEEENRAYKRRTQNREAAQRFRQRQKDEVDRLMKKSMRLESANTTLRAEVRRLNVEKEQLLGTLQSHLRVCPMGMLTR</sequence>
<dbReference type="Pfam" id="PF00170">
    <property type="entry name" value="bZIP_1"/>
    <property type="match status" value="1"/>
</dbReference>
<dbReference type="AlphaFoldDB" id="A0A2T7NZ67"/>
<evidence type="ECO:0000256" key="1">
    <source>
        <dbReference type="ARBA" id="ARBA00023015"/>
    </source>
</evidence>
<dbReference type="EMBL" id="PZQS01000008">
    <property type="protein sequence ID" value="PVD26467.1"/>
    <property type="molecule type" value="Genomic_DNA"/>
</dbReference>